<organism evidence="2 3">
    <name type="scientific">Camellia sinensis</name>
    <name type="common">Tea plant</name>
    <name type="synonym">Thea sinensis</name>
    <dbReference type="NCBI Taxonomy" id="4442"/>
    <lineage>
        <taxon>Eukaryota</taxon>
        <taxon>Viridiplantae</taxon>
        <taxon>Streptophyta</taxon>
        <taxon>Embryophyta</taxon>
        <taxon>Tracheophyta</taxon>
        <taxon>Spermatophyta</taxon>
        <taxon>Magnoliopsida</taxon>
        <taxon>eudicotyledons</taxon>
        <taxon>Gunneridae</taxon>
        <taxon>Pentapetalae</taxon>
        <taxon>asterids</taxon>
        <taxon>Ericales</taxon>
        <taxon>Theaceae</taxon>
        <taxon>Camellia</taxon>
    </lineage>
</organism>
<dbReference type="Proteomes" id="UP000593564">
    <property type="component" value="Unassembled WGS sequence"/>
</dbReference>
<dbReference type="AlphaFoldDB" id="A0A7J7H6X6"/>
<proteinExistence type="predicted"/>
<protein>
    <submittedName>
        <fullName evidence="2">Uncharacterized protein</fullName>
    </submittedName>
</protein>
<feature type="signal peptide" evidence="1">
    <location>
        <begin position="1"/>
        <end position="19"/>
    </location>
</feature>
<evidence type="ECO:0000313" key="3">
    <source>
        <dbReference type="Proteomes" id="UP000593564"/>
    </source>
</evidence>
<reference evidence="2 3" key="2">
    <citation type="submission" date="2020-07" db="EMBL/GenBank/DDBJ databases">
        <title>Genome assembly of wild tea tree DASZ reveals pedigree and selection history of tea varieties.</title>
        <authorList>
            <person name="Zhang W."/>
        </authorList>
    </citation>
    <scope>NUCLEOTIDE SEQUENCE [LARGE SCALE GENOMIC DNA]</scope>
    <source>
        <strain evidence="3">cv. G240</strain>
        <tissue evidence="2">Leaf</tissue>
    </source>
</reference>
<name>A0A7J7H6X6_CAMSI</name>
<reference evidence="3" key="1">
    <citation type="journal article" date="2020" name="Nat. Commun.">
        <title>Genome assembly of wild tea tree DASZ reveals pedigree and selection history of tea varieties.</title>
        <authorList>
            <person name="Zhang W."/>
            <person name="Zhang Y."/>
            <person name="Qiu H."/>
            <person name="Guo Y."/>
            <person name="Wan H."/>
            <person name="Zhang X."/>
            <person name="Scossa F."/>
            <person name="Alseekh S."/>
            <person name="Zhang Q."/>
            <person name="Wang P."/>
            <person name="Xu L."/>
            <person name="Schmidt M.H."/>
            <person name="Jia X."/>
            <person name="Li D."/>
            <person name="Zhu A."/>
            <person name="Guo F."/>
            <person name="Chen W."/>
            <person name="Ni D."/>
            <person name="Usadel B."/>
            <person name="Fernie A.R."/>
            <person name="Wen W."/>
        </authorList>
    </citation>
    <scope>NUCLEOTIDE SEQUENCE [LARGE SCALE GENOMIC DNA]</scope>
    <source>
        <strain evidence="3">cv. G240</strain>
    </source>
</reference>
<gene>
    <name evidence="2" type="ORF">HYC85_014254</name>
</gene>
<keyword evidence="3" id="KW-1185">Reference proteome</keyword>
<feature type="chain" id="PRO_5029476556" evidence="1">
    <location>
        <begin position="20"/>
        <end position="75"/>
    </location>
</feature>
<dbReference type="EMBL" id="JACBKZ010000006">
    <property type="protein sequence ID" value="KAF5948297.1"/>
    <property type="molecule type" value="Genomic_DNA"/>
</dbReference>
<comment type="caution">
    <text evidence="2">The sequence shown here is derived from an EMBL/GenBank/DDBJ whole genome shotgun (WGS) entry which is preliminary data.</text>
</comment>
<sequence length="75" mass="8069">MGSAQRIGLVLLICWAVLSKLRVEPCGPSEGLGCVVTKVEGTALGWPHRAAITSHSQQWKDNSSVQLWPNKSPMG</sequence>
<evidence type="ECO:0000256" key="1">
    <source>
        <dbReference type="SAM" id="SignalP"/>
    </source>
</evidence>
<accession>A0A7J7H6X6</accession>
<keyword evidence="1" id="KW-0732">Signal</keyword>
<evidence type="ECO:0000313" key="2">
    <source>
        <dbReference type="EMBL" id="KAF5948297.1"/>
    </source>
</evidence>